<dbReference type="EC" id="6.1.1.7" evidence="2"/>
<dbReference type="InterPro" id="IPR002318">
    <property type="entry name" value="Ala-tRNA-lgiase_IIc"/>
</dbReference>
<dbReference type="PROSITE" id="PS50860">
    <property type="entry name" value="AA_TRNA_LIGASE_II_ALA"/>
    <property type="match status" value="1"/>
</dbReference>
<evidence type="ECO:0000256" key="8">
    <source>
        <dbReference type="ARBA" id="ARBA00022840"/>
    </source>
</evidence>
<dbReference type="FunFam" id="3.30.930.10:FF:000011">
    <property type="entry name" value="Alanine--tRNA ligase, cytoplasmic"/>
    <property type="match status" value="1"/>
</dbReference>
<sequence>MLQILKKFNMFKIHTSLKSIPSQVWSRRKMSTKKWSSQAVRTTFIDYFKEHNHTFIRSSPVVPWNDPTLAFVNAGMNQFKPVFLGQAQRPAPCAVNSQKCIRVGGKHNDLLDVGRDTYHHTFFEMLGNWSFGDYFKREACEMAWKLLTEVYKLPSEFLYVTYFGGSDALGLQADLETRDIWLNIGVPDVRIIPFGVTDNFWEMGMVGPCGPCTEIHYDRLQRPDAAHRVNSGVEDLLELWNLVFIQYERLSDGSLLKLESRHVDTGMGLERLTAVLNNKTSNYDTDLFTPIFDTIQKLLQHHKYLYDLIIDLFLKILAYANMAALPFKEDSSIYLTQLKKKLVLTPNFFSHFVHKYEDEGF</sequence>
<dbReference type="Pfam" id="PF01411">
    <property type="entry name" value="tRNA-synt_2c"/>
    <property type="match status" value="1"/>
</dbReference>
<reference evidence="15 16" key="1">
    <citation type="submission" date="2024-05" db="EMBL/GenBank/DDBJ databases">
        <authorList>
            <person name="Wallberg A."/>
        </authorList>
    </citation>
    <scope>NUCLEOTIDE SEQUENCE [LARGE SCALE GENOMIC DNA]</scope>
</reference>
<dbReference type="InterPro" id="IPR018164">
    <property type="entry name" value="Ala-tRNA-synth_IIc_N"/>
</dbReference>
<dbReference type="GO" id="GO:0006419">
    <property type="term" value="P:alanyl-tRNA aminoacylation"/>
    <property type="evidence" value="ECO:0007669"/>
    <property type="project" value="InterPro"/>
</dbReference>
<evidence type="ECO:0000259" key="14">
    <source>
        <dbReference type="PROSITE" id="PS50860"/>
    </source>
</evidence>
<comment type="caution">
    <text evidence="15">The sequence shown here is derived from an EMBL/GenBank/DDBJ whole genome shotgun (WGS) entry which is preliminary data.</text>
</comment>
<evidence type="ECO:0000256" key="11">
    <source>
        <dbReference type="ARBA" id="ARBA00023146"/>
    </source>
</evidence>
<evidence type="ECO:0000256" key="13">
    <source>
        <dbReference type="ARBA" id="ARBA00048300"/>
    </source>
</evidence>
<proteinExistence type="inferred from homology"/>
<gene>
    <name evidence="15" type="ORF">MNOR_LOCUS28854</name>
</gene>
<evidence type="ECO:0000256" key="3">
    <source>
        <dbReference type="ARBA" id="ARBA00022555"/>
    </source>
</evidence>
<dbReference type="Proteomes" id="UP001497623">
    <property type="component" value="Unassembled WGS sequence"/>
</dbReference>
<evidence type="ECO:0000256" key="6">
    <source>
        <dbReference type="ARBA" id="ARBA00022741"/>
    </source>
</evidence>
<keyword evidence="7" id="KW-0862">Zinc</keyword>
<dbReference type="PRINTS" id="PR00980">
    <property type="entry name" value="TRNASYNTHALA"/>
</dbReference>
<dbReference type="InterPro" id="IPR045864">
    <property type="entry name" value="aa-tRNA-synth_II/BPL/LPL"/>
</dbReference>
<evidence type="ECO:0000256" key="4">
    <source>
        <dbReference type="ARBA" id="ARBA00022598"/>
    </source>
</evidence>
<dbReference type="InterPro" id="IPR050058">
    <property type="entry name" value="Ala-tRNA_ligase"/>
</dbReference>
<keyword evidence="8" id="KW-0067">ATP-binding</keyword>
<accession>A0AAV2RSF3</accession>
<keyword evidence="5" id="KW-0479">Metal-binding</keyword>
<evidence type="ECO:0000313" key="15">
    <source>
        <dbReference type="EMBL" id="CAL4141397.1"/>
    </source>
</evidence>
<dbReference type="Gene3D" id="3.30.930.10">
    <property type="entry name" value="Bira Bifunctional Protein, Domain 2"/>
    <property type="match status" value="1"/>
</dbReference>
<dbReference type="GO" id="GO:0005739">
    <property type="term" value="C:mitochondrion"/>
    <property type="evidence" value="ECO:0007669"/>
    <property type="project" value="TreeGrafter"/>
</dbReference>
<dbReference type="InterPro" id="IPR018165">
    <property type="entry name" value="Ala-tRNA-synth_IIc_core"/>
</dbReference>
<evidence type="ECO:0000256" key="10">
    <source>
        <dbReference type="ARBA" id="ARBA00022917"/>
    </source>
</evidence>
<evidence type="ECO:0000313" key="16">
    <source>
        <dbReference type="Proteomes" id="UP001497623"/>
    </source>
</evidence>
<keyword evidence="6" id="KW-0547">Nucleotide-binding</keyword>
<keyword evidence="4" id="KW-0436">Ligase</keyword>
<comment type="similarity">
    <text evidence="1">Belongs to the class-II aminoacyl-tRNA synthetase family.</text>
</comment>
<keyword evidence="11" id="KW-0030">Aminoacyl-tRNA synthetase</keyword>
<keyword evidence="16" id="KW-1185">Reference proteome</keyword>
<organism evidence="15 16">
    <name type="scientific">Meganyctiphanes norvegica</name>
    <name type="common">Northern krill</name>
    <name type="synonym">Thysanopoda norvegica</name>
    <dbReference type="NCBI Taxonomy" id="48144"/>
    <lineage>
        <taxon>Eukaryota</taxon>
        <taxon>Metazoa</taxon>
        <taxon>Ecdysozoa</taxon>
        <taxon>Arthropoda</taxon>
        <taxon>Crustacea</taxon>
        <taxon>Multicrustacea</taxon>
        <taxon>Malacostraca</taxon>
        <taxon>Eumalacostraca</taxon>
        <taxon>Eucarida</taxon>
        <taxon>Euphausiacea</taxon>
        <taxon>Euphausiidae</taxon>
        <taxon>Meganyctiphanes</taxon>
    </lineage>
</organism>
<evidence type="ECO:0000256" key="1">
    <source>
        <dbReference type="ARBA" id="ARBA00008226"/>
    </source>
</evidence>
<dbReference type="GO" id="GO:0004813">
    <property type="term" value="F:alanine-tRNA ligase activity"/>
    <property type="evidence" value="ECO:0007669"/>
    <property type="project" value="UniProtKB-EC"/>
</dbReference>
<evidence type="ECO:0000256" key="7">
    <source>
        <dbReference type="ARBA" id="ARBA00022833"/>
    </source>
</evidence>
<comment type="catalytic activity">
    <reaction evidence="13">
        <text>tRNA(Ala) + L-alanine + ATP = L-alanyl-tRNA(Ala) + AMP + diphosphate</text>
        <dbReference type="Rhea" id="RHEA:12540"/>
        <dbReference type="Rhea" id="RHEA-COMP:9657"/>
        <dbReference type="Rhea" id="RHEA-COMP:9923"/>
        <dbReference type="ChEBI" id="CHEBI:30616"/>
        <dbReference type="ChEBI" id="CHEBI:33019"/>
        <dbReference type="ChEBI" id="CHEBI:57972"/>
        <dbReference type="ChEBI" id="CHEBI:78442"/>
        <dbReference type="ChEBI" id="CHEBI:78497"/>
        <dbReference type="ChEBI" id="CHEBI:456215"/>
        <dbReference type="EC" id="6.1.1.7"/>
    </reaction>
</comment>
<evidence type="ECO:0000256" key="12">
    <source>
        <dbReference type="ARBA" id="ARBA00032577"/>
    </source>
</evidence>
<protein>
    <recommendedName>
        <fullName evidence="2">alanine--tRNA ligase</fullName>
        <ecNumber evidence="2">6.1.1.7</ecNumber>
    </recommendedName>
    <alternativeName>
        <fullName evidence="12">Alanyl-tRNA synthetase</fullName>
    </alternativeName>
</protein>
<keyword evidence="3" id="KW-0820">tRNA-binding</keyword>
<dbReference type="SUPFAM" id="SSF55681">
    <property type="entry name" value="Class II aaRS and biotin synthetases"/>
    <property type="match status" value="1"/>
</dbReference>
<dbReference type="GO" id="GO:0000049">
    <property type="term" value="F:tRNA binding"/>
    <property type="evidence" value="ECO:0007669"/>
    <property type="project" value="UniProtKB-KW"/>
</dbReference>
<name>A0AAV2RSF3_MEGNR</name>
<evidence type="ECO:0000256" key="2">
    <source>
        <dbReference type="ARBA" id="ARBA00013168"/>
    </source>
</evidence>
<dbReference type="PANTHER" id="PTHR11777:SF39">
    <property type="entry name" value="ALANINE--TRNA LIGASE, MITOCHONDRIAL"/>
    <property type="match status" value="1"/>
</dbReference>
<dbReference type="PANTHER" id="PTHR11777">
    <property type="entry name" value="ALANYL-TRNA SYNTHETASE"/>
    <property type="match status" value="1"/>
</dbReference>
<dbReference type="CDD" id="cd00673">
    <property type="entry name" value="AlaRS_core"/>
    <property type="match status" value="1"/>
</dbReference>
<dbReference type="GO" id="GO:0002161">
    <property type="term" value="F:aminoacyl-tRNA deacylase activity"/>
    <property type="evidence" value="ECO:0007669"/>
    <property type="project" value="TreeGrafter"/>
</dbReference>
<dbReference type="GO" id="GO:0005524">
    <property type="term" value="F:ATP binding"/>
    <property type="evidence" value="ECO:0007669"/>
    <property type="project" value="UniProtKB-KW"/>
</dbReference>
<keyword evidence="10" id="KW-0648">Protein biosynthesis</keyword>
<feature type="domain" description="Alanyl-transfer RNA synthetases family profile" evidence="14">
    <location>
        <begin position="35"/>
        <end position="343"/>
    </location>
</feature>
<dbReference type="EMBL" id="CAXKWB010032525">
    <property type="protein sequence ID" value="CAL4141397.1"/>
    <property type="molecule type" value="Genomic_DNA"/>
</dbReference>
<dbReference type="GO" id="GO:0046872">
    <property type="term" value="F:metal ion binding"/>
    <property type="evidence" value="ECO:0007669"/>
    <property type="project" value="UniProtKB-KW"/>
</dbReference>
<evidence type="ECO:0000256" key="5">
    <source>
        <dbReference type="ARBA" id="ARBA00022723"/>
    </source>
</evidence>
<feature type="non-terminal residue" evidence="15">
    <location>
        <position position="361"/>
    </location>
</feature>
<keyword evidence="9" id="KW-0694">RNA-binding</keyword>
<dbReference type="AlphaFoldDB" id="A0AAV2RSF3"/>
<evidence type="ECO:0000256" key="9">
    <source>
        <dbReference type="ARBA" id="ARBA00022884"/>
    </source>
</evidence>